<evidence type="ECO:0000313" key="4">
    <source>
        <dbReference type="EMBL" id="EON90808.1"/>
    </source>
</evidence>
<keyword evidence="2" id="KW-0560">Oxidoreductase</keyword>
<dbReference type="Gene3D" id="3.40.50.720">
    <property type="entry name" value="NAD(P)-binding Rossmann-like Domain"/>
    <property type="match status" value="1"/>
</dbReference>
<proteinExistence type="inferred from homology"/>
<reference evidence="4 5" key="1">
    <citation type="journal article" date="2013" name="Genome Announc.">
        <title>Draft Genome Sequence of the Moderately Halophilic Bacterium Marinobacter lipolyticus Strain SM19.</title>
        <authorList>
            <person name="Papke R.T."/>
            <person name="de la Haba R.R."/>
            <person name="Infante-Dominguez C."/>
            <person name="Perez D."/>
            <person name="Sanchez-Porro C."/>
            <person name="Lapierre P."/>
            <person name="Ventosa A."/>
        </authorList>
    </citation>
    <scope>NUCLEOTIDE SEQUENCE [LARGE SCALE GENOMIC DNA]</scope>
    <source>
        <strain evidence="4 5">SM19</strain>
    </source>
</reference>
<evidence type="ECO:0000256" key="3">
    <source>
        <dbReference type="RuleBase" id="RU000363"/>
    </source>
</evidence>
<sequence length="273" mass="29082">MKGMDWNQRQVLVTGGGSGIGREMVTMFHAMGAKVATATLDPDELESLKAELGDGPGEFIPIQMDLTTDDAVETLMQQLDDQGFSVEVLVNNAGTGLLGNHTELDTKSVRKALTLNIQVVTELVAVVARRMIEEGVQGHILNVASIGGYVPVPKLAAYAGSKHYVIAFTHALADELAPHGIYVGMLCPGITRTKIYDAMGLSSEQHSRGSISSLADLVAMDAAQVAECGIRAIEKKQRVALPGLNKLVPVSSLFPQQFVSRMLQGVVGSRSAR</sequence>
<dbReference type="PATRIC" id="fig|1318628.3.peg.3365"/>
<dbReference type="PRINTS" id="PR00081">
    <property type="entry name" value="GDHRDH"/>
</dbReference>
<dbReference type="PANTHER" id="PTHR44196:SF2">
    <property type="entry name" value="SHORT-CHAIN DEHYDROGENASE-RELATED"/>
    <property type="match status" value="1"/>
</dbReference>
<dbReference type="Proteomes" id="UP000016540">
    <property type="component" value="Unassembled WGS sequence"/>
</dbReference>
<dbReference type="PRINTS" id="PR00080">
    <property type="entry name" value="SDRFAMILY"/>
</dbReference>
<protein>
    <submittedName>
        <fullName evidence="4">Putative short-chain dehydrogenase</fullName>
    </submittedName>
</protein>
<dbReference type="CDD" id="cd05233">
    <property type="entry name" value="SDR_c"/>
    <property type="match status" value="1"/>
</dbReference>
<comment type="similarity">
    <text evidence="1 3">Belongs to the short-chain dehydrogenases/reductases (SDR) family.</text>
</comment>
<comment type="caution">
    <text evidence="4">The sequence shown here is derived from an EMBL/GenBank/DDBJ whole genome shotgun (WGS) entry which is preliminary data.</text>
</comment>
<keyword evidence="5" id="KW-1185">Reference proteome</keyword>
<dbReference type="STRING" id="1318628.MARLIPOL_16849"/>
<dbReference type="GO" id="GO:0016491">
    <property type="term" value="F:oxidoreductase activity"/>
    <property type="evidence" value="ECO:0007669"/>
    <property type="project" value="UniProtKB-KW"/>
</dbReference>
<dbReference type="RefSeq" id="WP_012139579.1">
    <property type="nucleotide sequence ID" value="NZ_KE007329.1"/>
</dbReference>
<organism evidence="4 5">
    <name type="scientific">Marinobacter lipolyticus SM19</name>
    <dbReference type="NCBI Taxonomy" id="1318628"/>
    <lineage>
        <taxon>Bacteria</taxon>
        <taxon>Pseudomonadati</taxon>
        <taxon>Pseudomonadota</taxon>
        <taxon>Gammaproteobacteria</taxon>
        <taxon>Pseudomonadales</taxon>
        <taxon>Marinobacteraceae</taxon>
        <taxon>Marinobacter</taxon>
    </lineage>
</organism>
<dbReference type="OrthoDB" id="658698at2"/>
<dbReference type="InterPro" id="IPR002347">
    <property type="entry name" value="SDR_fam"/>
</dbReference>
<evidence type="ECO:0000256" key="1">
    <source>
        <dbReference type="ARBA" id="ARBA00006484"/>
    </source>
</evidence>
<dbReference type="eggNOG" id="COG0300">
    <property type="taxonomic scope" value="Bacteria"/>
</dbReference>
<name>R8AWT8_9GAMM</name>
<accession>R8AWT8</accession>
<dbReference type="EMBL" id="ASAD01000022">
    <property type="protein sequence ID" value="EON90808.1"/>
    <property type="molecule type" value="Genomic_DNA"/>
</dbReference>
<dbReference type="PROSITE" id="PS00061">
    <property type="entry name" value="ADH_SHORT"/>
    <property type="match status" value="1"/>
</dbReference>
<dbReference type="SUPFAM" id="SSF51735">
    <property type="entry name" value="NAD(P)-binding Rossmann-fold domains"/>
    <property type="match status" value="1"/>
</dbReference>
<dbReference type="AlphaFoldDB" id="R8AWT8"/>
<dbReference type="PANTHER" id="PTHR44196">
    <property type="entry name" value="DEHYDROGENASE/REDUCTASE SDR FAMILY MEMBER 7B"/>
    <property type="match status" value="1"/>
</dbReference>
<gene>
    <name evidence="4" type="ORF">MARLIPOL_16849</name>
</gene>
<dbReference type="InterPro" id="IPR036291">
    <property type="entry name" value="NAD(P)-bd_dom_sf"/>
</dbReference>
<dbReference type="GO" id="GO:0016020">
    <property type="term" value="C:membrane"/>
    <property type="evidence" value="ECO:0007669"/>
    <property type="project" value="TreeGrafter"/>
</dbReference>
<dbReference type="HOGENOM" id="CLU_010194_2_1_6"/>
<evidence type="ECO:0000256" key="2">
    <source>
        <dbReference type="ARBA" id="ARBA00023002"/>
    </source>
</evidence>
<dbReference type="Pfam" id="PF00106">
    <property type="entry name" value="adh_short"/>
    <property type="match status" value="1"/>
</dbReference>
<dbReference type="InterPro" id="IPR020904">
    <property type="entry name" value="Sc_DH/Rdtase_CS"/>
</dbReference>
<evidence type="ECO:0000313" key="5">
    <source>
        <dbReference type="Proteomes" id="UP000016540"/>
    </source>
</evidence>